<dbReference type="EMBL" id="JAURVH010001520">
    <property type="protein sequence ID" value="KAK5925735.1"/>
    <property type="molecule type" value="Genomic_DNA"/>
</dbReference>
<sequence>MQYVEGKEGHDPASVTPSDITATVGPQTFALPLSIRSNPAACWTSHTACHKYCRQTTRALPFPWPHPAACQSANPSHCWPRLNACHTGWSGCVCPPDNDNAYRVQSCILGEVDAIQAQGDRRALGSRSQSVPGSEAAVVHVLWPTHPGA</sequence>
<reference evidence="2 3" key="1">
    <citation type="journal article" date="2023" name="Mol. Biol. Evol.">
        <title>Genomics of Secondarily Temperate Adaptation in the Only Non-Antarctic Icefish.</title>
        <authorList>
            <person name="Rivera-Colon A.G."/>
            <person name="Rayamajhi N."/>
            <person name="Minhas B.F."/>
            <person name="Madrigal G."/>
            <person name="Bilyk K.T."/>
            <person name="Yoon V."/>
            <person name="Hune M."/>
            <person name="Gregory S."/>
            <person name="Cheng C.H.C."/>
            <person name="Catchen J.M."/>
        </authorList>
    </citation>
    <scope>NUCLEOTIDE SEQUENCE [LARGE SCALE GENOMIC DNA]</scope>
    <source>
        <tissue evidence="2">White muscle</tissue>
    </source>
</reference>
<dbReference type="AlphaFoldDB" id="A0AAN8DPT6"/>
<protein>
    <submittedName>
        <fullName evidence="2">Uncharacterized protein</fullName>
    </submittedName>
</protein>
<feature type="compositionally biased region" description="Basic and acidic residues" evidence="1">
    <location>
        <begin position="1"/>
        <end position="11"/>
    </location>
</feature>
<keyword evidence="3" id="KW-1185">Reference proteome</keyword>
<evidence type="ECO:0000256" key="1">
    <source>
        <dbReference type="SAM" id="MobiDB-lite"/>
    </source>
</evidence>
<dbReference type="Proteomes" id="UP001331515">
    <property type="component" value="Unassembled WGS sequence"/>
</dbReference>
<comment type="caution">
    <text evidence="2">The sequence shown here is derived from an EMBL/GenBank/DDBJ whole genome shotgun (WGS) entry which is preliminary data.</text>
</comment>
<name>A0AAN8DPT6_CHAGU</name>
<evidence type="ECO:0000313" key="3">
    <source>
        <dbReference type="Proteomes" id="UP001331515"/>
    </source>
</evidence>
<organism evidence="2 3">
    <name type="scientific">Champsocephalus gunnari</name>
    <name type="common">Mackerel icefish</name>
    <dbReference type="NCBI Taxonomy" id="52237"/>
    <lineage>
        <taxon>Eukaryota</taxon>
        <taxon>Metazoa</taxon>
        <taxon>Chordata</taxon>
        <taxon>Craniata</taxon>
        <taxon>Vertebrata</taxon>
        <taxon>Euteleostomi</taxon>
        <taxon>Actinopterygii</taxon>
        <taxon>Neopterygii</taxon>
        <taxon>Teleostei</taxon>
        <taxon>Neoteleostei</taxon>
        <taxon>Acanthomorphata</taxon>
        <taxon>Eupercaria</taxon>
        <taxon>Perciformes</taxon>
        <taxon>Notothenioidei</taxon>
        <taxon>Channichthyidae</taxon>
        <taxon>Champsocephalus</taxon>
    </lineage>
</organism>
<proteinExistence type="predicted"/>
<gene>
    <name evidence="2" type="ORF">CgunFtcFv8_018234</name>
</gene>
<feature type="region of interest" description="Disordered" evidence="1">
    <location>
        <begin position="1"/>
        <end position="21"/>
    </location>
</feature>
<evidence type="ECO:0000313" key="2">
    <source>
        <dbReference type="EMBL" id="KAK5925735.1"/>
    </source>
</evidence>
<accession>A0AAN8DPT6</accession>